<keyword evidence="3" id="KW-1185">Reference proteome</keyword>
<comment type="caution">
    <text evidence="2">The sequence shown here is derived from an EMBL/GenBank/DDBJ whole genome shotgun (WGS) entry which is preliminary data.</text>
</comment>
<accession>A0ABQ6TTS4</accession>
<keyword evidence="1" id="KW-1277">Toxin-antitoxin system</keyword>
<organism evidence="2 3">
    <name type="scientific">Oryzomonas sagensis</name>
    <dbReference type="NCBI Taxonomy" id="2603857"/>
    <lineage>
        <taxon>Bacteria</taxon>
        <taxon>Pseudomonadati</taxon>
        <taxon>Thermodesulfobacteriota</taxon>
        <taxon>Desulfuromonadia</taxon>
        <taxon>Geobacterales</taxon>
        <taxon>Geobacteraceae</taxon>
        <taxon>Oryzomonas</taxon>
    </lineage>
</organism>
<sequence>MVQINYDIHSPRRHVNLTANSDLINLVRKEKGNLSAILEQSMITFLTERELMRWKEENRASFESYNRMIEERGTLSDDLGHML</sequence>
<dbReference type="Proteomes" id="UP000798046">
    <property type="component" value="Unassembled WGS sequence"/>
</dbReference>
<evidence type="ECO:0000313" key="2">
    <source>
        <dbReference type="EMBL" id="KAB0672441.1"/>
    </source>
</evidence>
<dbReference type="InterPro" id="IPR009956">
    <property type="entry name" value="Post-segregation_anti-tox_CcdA"/>
</dbReference>
<name>A0ABQ6TTS4_9BACT</name>
<reference evidence="2 3" key="1">
    <citation type="journal article" date="2020" name="Microorganisms">
        <title>Description of Three Novel Members in the Family Geobacteraceae, Oryzomonas japonicum gen. nov., sp. nov., Oryzomonas sagensis sp. nov., and Oryzomonas ruber sp. nov.</title>
        <authorList>
            <person name="Xu Z."/>
            <person name="Masuda Y."/>
            <person name="Hayakawa C."/>
            <person name="Ushijima N."/>
            <person name="Kawano K."/>
            <person name="Shiratori Y."/>
            <person name="Senoo K."/>
            <person name="Itoh H."/>
        </authorList>
    </citation>
    <scope>NUCLEOTIDE SEQUENCE [LARGE SCALE GENOMIC DNA]</scope>
    <source>
        <strain evidence="2 3">Red100</strain>
    </source>
</reference>
<protein>
    <submittedName>
        <fullName evidence="2">Acetoacetyl-CoA synthase</fullName>
    </submittedName>
</protein>
<dbReference type="EMBL" id="VZRA01000001">
    <property type="protein sequence ID" value="KAB0672441.1"/>
    <property type="molecule type" value="Genomic_DNA"/>
</dbReference>
<dbReference type="Pfam" id="PF07362">
    <property type="entry name" value="CcdA"/>
    <property type="match status" value="1"/>
</dbReference>
<gene>
    <name evidence="2" type="ORF">F6V30_07725</name>
</gene>
<evidence type="ECO:0000313" key="3">
    <source>
        <dbReference type="Proteomes" id="UP000798046"/>
    </source>
</evidence>
<proteinExistence type="predicted"/>
<evidence type="ECO:0000256" key="1">
    <source>
        <dbReference type="ARBA" id="ARBA00022649"/>
    </source>
</evidence>